<protein>
    <submittedName>
        <fullName evidence="1">DUF1501 domain-containing protein</fullName>
    </submittedName>
</protein>
<dbReference type="SUPFAM" id="SSF53649">
    <property type="entry name" value="Alkaline phosphatase-like"/>
    <property type="match status" value="1"/>
</dbReference>
<gene>
    <name evidence="1" type="ORF">H0921_12290</name>
</gene>
<organism evidence="1 2">
    <name type="scientific">Thermogemmata fonticola</name>
    <dbReference type="NCBI Taxonomy" id="2755323"/>
    <lineage>
        <taxon>Bacteria</taxon>
        <taxon>Pseudomonadati</taxon>
        <taxon>Planctomycetota</taxon>
        <taxon>Planctomycetia</taxon>
        <taxon>Gemmatales</taxon>
        <taxon>Gemmataceae</taxon>
        <taxon>Thermogemmata</taxon>
    </lineage>
</organism>
<dbReference type="InterPro" id="IPR010869">
    <property type="entry name" value="DUF1501"/>
</dbReference>
<dbReference type="Pfam" id="PF07394">
    <property type="entry name" value="DUF1501"/>
    <property type="match status" value="1"/>
</dbReference>
<dbReference type="PANTHER" id="PTHR43737:SF1">
    <property type="entry name" value="DUF1501 DOMAIN-CONTAINING PROTEIN"/>
    <property type="match status" value="1"/>
</dbReference>
<evidence type="ECO:0000313" key="1">
    <source>
        <dbReference type="EMBL" id="MBA2226942.1"/>
    </source>
</evidence>
<keyword evidence="2" id="KW-1185">Reference proteome</keyword>
<dbReference type="InterPro" id="IPR006311">
    <property type="entry name" value="TAT_signal"/>
</dbReference>
<dbReference type="PROSITE" id="PS51318">
    <property type="entry name" value="TAT"/>
    <property type="match status" value="1"/>
</dbReference>
<dbReference type="Gene3D" id="3.40.720.10">
    <property type="entry name" value="Alkaline Phosphatase, subunit A"/>
    <property type="match status" value="1"/>
</dbReference>
<evidence type="ECO:0000313" key="2">
    <source>
        <dbReference type="Proteomes" id="UP000542342"/>
    </source>
</evidence>
<dbReference type="EMBL" id="JACEFB010000009">
    <property type="protein sequence ID" value="MBA2226942.1"/>
    <property type="molecule type" value="Genomic_DNA"/>
</dbReference>
<proteinExistence type="predicted"/>
<dbReference type="Proteomes" id="UP000542342">
    <property type="component" value="Unassembled WGS sequence"/>
</dbReference>
<sequence length="495" mass="53567">MARETSPGRNPAWPILSRRAWLQSTASGFGYLAFAALAYEQALRDTAAAATENPLAPKPPHFPPKAKRVIFLCMDGGPSHVDTFDYKPRLKADDGKAPPRSGGGGFRFGRLMASPFQFRQHGQSGLWISELFPQLARHADKLCLLHGMQTDLPNHPQAFLQMHCGIFQFPRPSMGAWILYGLGTENQNLPGFITINPPLGNGGPANYGAAFLPAMYQGTRIGRGFGGFGGPGGPQAVANLQNPRQSLAAQRVQLDYLQRLNRQALDESGGHSEIEGLIASYELAFRMQGELPKLLDISNESASTLRLYGLDGRGSAAAPGGAGGNPGPARAAFAQQCLLARRFAEAGVRFIEVTLGGWDHHRNIKEALAASCAAIDQPIAALLQDLEQRGLLRDTLVLWGGEFGRTPTAQGDGRDHNARGFTMWMAGGGVKGGFAYGRTDDHGFEAVEGKVHIHDWHATILYLLGLDHEKLTYRHAGRDMRLTDVKGHVVKEIIA</sequence>
<name>A0A7V9ACM8_9BACT</name>
<reference evidence="1 2" key="1">
    <citation type="submission" date="2020-07" db="EMBL/GenBank/DDBJ databases">
        <title>Thermogemmata thermophila gen. nov., sp. nov., a novel moderate thermophilic planctomycete from a Kamchatka hot spring.</title>
        <authorList>
            <person name="Elcheninov A.G."/>
            <person name="Podosokorskaya O.A."/>
            <person name="Kovaleva O.L."/>
            <person name="Novikov A."/>
            <person name="Bonch-Osmolovskaya E.A."/>
            <person name="Toshchakov S.V."/>
            <person name="Kublanov I.V."/>
        </authorList>
    </citation>
    <scope>NUCLEOTIDE SEQUENCE [LARGE SCALE GENOMIC DNA]</scope>
    <source>
        <strain evidence="1 2">2918</strain>
    </source>
</reference>
<dbReference type="InterPro" id="IPR017850">
    <property type="entry name" value="Alkaline_phosphatase_core_sf"/>
</dbReference>
<comment type="caution">
    <text evidence="1">The sequence shown here is derived from an EMBL/GenBank/DDBJ whole genome shotgun (WGS) entry which is preliminary data.</text>
</comment>
<dbReference type="PANTHER" id="PTHR43737">
    <property type="entry name" value="BLL7424 PROTEIN"/>
    <property type="match status" value="1"/>
</dbReference>
<accession>A0A7V9ACM8</accession>
<dbReference type="AlphaFoldDB" id="A0A7V9ACM8"/>